<dbReference type="OrthoDB" id="3238775at2759"/>
<feature type="region of interest" description="Disordered" evidence="1">
    <location>
        <begin position="76"/>
        <end position="104"/>
    </location>
</feature>
<dbReference type="EMBL" id="WIUZ02000010">
    <property type="protein sequence ID" value="KAF9783433.1"/>
    <property type="molecule type" value="Genomic_DNA"/>
</dbReference>
<accession>A0A9P6HEC8</accession>
<name>A0A9P6HEC8_9AGAM</name>
<dbReference type="AlphaFoldDB" id="A0A9P6HEC8"/>
<organism evidence="2 3">
    <name type="scientific">Thelephora terrestris</name>
    <dbReference type="NCBI Taxonomy" id="56493"/>
    <lineage>
        <taxon>Eukaryota</taxon>
        <taxon>Fungi</taxon>
        <taxon>Dikarya</taxon>
        <taxon>Basidiomycota</taxon>
        <taxon>Agaricomycotina</taxon>
        <taxon>Agaricomycetes</taxon>
        <taxon>Thelephorales</taxon>
        <taxon>Thelephoraceae</taxon>
        <taxon>Thelephora</taxon>
    </lineage>
</organism>
<reference evidence="2" key="1">
    <citation type="journal article" date="2020" name="Nat. Commun.">
        <title>Large-scale genome sequencing of mycorrhizal fungi provides insights into the early evolution of symbiotic traits.</title>
        <authorList>
            <person name="Miyauchi S."/>
            <person name="Kiss E."/>
            <person name="Kuo A."/>
            <person name="Drula E."/>
            <person name="Kohler A."/>
            <person name="Sanchez-Garcia M."/>
            <person name="Morin E."/>
            <person name="Andreopoulos B."/>
            <person name="Barry K.W."/>
            <person name="Bonito G."/>
            <person name="Buee M."/>
            <person name="Carver A."/>
            <person name="Chen C."/>
            <person name="Cichocki N."/>
            <person name="Clum A."/>
            <person name="Culley D."/>
            <person name="Crous P.W."/>
            <person name="Fauchery L."/>
            <person name="Girlanda M."/>
            <person name="Hayes R.D."/>
            <person name="Keri Z."/>
            <person name="LaButti K."/>
            <person name="Lipzen A."/>
            <person name="Lombard V."/>
            <person name="Magnuson J."/>
            <person name="Maillard F."/>
            <person name="Murat C."/>
            <person name="Nolan M."/>
            <person name="Ohm R.A."/>
            <person name="Pangilinan J."/>
            <person name="Pereira M.F."/>
            <person name="Perotto S."/>
            <person name="Peter M."/>
            <person name="Pfister S."/>
            <person name="Riley R."/>
            <person name="Sitrit Y."/>
            <person name="Stielow J.B."/>
            <person name="Szollosi G."/>
            <person name="Zifcakova L."/>
            <person name="Stursova M."/>
            <person name="Spatafora J.W."/>
            <person name="Tedersoo L."/>
            <person name="Vaario L.M."/>
            <person name="Yamada A."/>
            <person name="Yan M."/>
            <person name="Wang P."/>
            <person name="Xu J."/>
            <person name="Bruns T."/>
            <person name="Baldrian P."/>
            <person name="Vilgalys R."/>
            <person name="Dunand C."/>
            <person name="Henrissat B."/>
            <person name="Grigoriev I.V."/>
            <person name="Hibbett D."/>
            <person name="Nagy L.G."/>
            <person name="Martin F.M."/>
        </authorList>
    </citation>
    <scope>NUCLEOTIDE SEQUENCE</scope>
    <source>
        <strain evidence="2">UH-Tt-Lm1</strain>
    </source>
</reference>
<comment type="caution">
    <text evidence="2">The sequence shown here is derived from an EMBL/GenBank/DDBJ whole genome shotgun (WGS) entry which is preliminary data.</text>
</comment>
<reference evidence="2" key="2">
    <citation type="submission" date="2020-11" db="EMBL/GenBank/DDBJ databases">
        <authorList>
            <consortium name="DOE Joint Genome Institute"/>
            <person name="Kuo A."/>
            <person name="Miyauchi S."/>
            <person name="Kiss E."/>
            <person name="Drula E."/>
            <person name="Kohler A."/>
            <person name="Sanchez-Garcia M."/>
            <person name="Andreopoulos B."/>
            <person name="Barry K.W."/>
            <person name="Bonito G."/>
            <person name="Buee M."/>
            <person name="Carver A."/>
            <person name="Chen C."/>
            <person name="Cichocki N."/>
            <person name="Clum A."/>
            <person name="Culley D."/>
            <person name="Crous P.W."/>
            <person name="Fauchery L."/>
            <person name="Girlanda M."/>
            <person name="Hayes R."/>
            <person name="Keri Z."/>
            <person name="Labutti K."/>
            <person name="Lipzen A."/>
            <person name="Lombard V."/>
            <person name="Magnuson J."/>
            <person name="Maillard F."/>
            <person name="Morin E."/>
            <person name="Murat C."/>
            <person name="Nolan M."/>
            <person name="Ohm R."/>
            <person name="Pangilinan J."/>
            <person name="Pereira M."/>
            <person name="Perotto S."/>
            <person name="Peter M."/>
            <person name="Riley R."/>
            <person name="Sitrit Y."/>
            <person name="Stielow B."/>
            <person name="Szollosi G."/>
            <person name="Zifcakova L."/>
            <person name="Stursova M."/>
            <person name="Spatafora J.W."/>
            <person name="Tedersoo L."/>
            <person name="Vaario L.-M."/>
            <person name="Yamada A."/>
            <person name="Yan M."/>
            <person name="Wang P."/>
            <person name="Xu J."/>
            <person name="Bruns T."/>
            <person name="Baldrian P."/>
            <person name="Vilgalys R."/>
            <person name="Henrissat B."/>
            <person name="Grigoriev I.V."/>
            <person name="Hibbett D."/>
            <person name="Nagy L.G."/>
            <person name="Martin F.M."/>
        </authorList>
    </citation>
    <scope>NUCLEOTIDE SEQUENCE</scope>
    <source>
        <strain evidence="2">UH-Tt-Lm1</strain>
    </source>
</reference>
<sequence length="473" mass="52120">MNPMASYADFRGDLDALLVEGDVTLEELEMQAFGRRVTGHLDGLLIQPSAFPRYPESYPHPVDSIYHAYTPPIQLSPAADGLPQQTNHPLSPIAETPADLPAPQPSDSLDKATYVMELHVITKAKGKTRKATEDFRAMKAPTKLSFELTYVQFLESVAKAAGVRRSQLDHEHMRWKHRKPASSPLTNISEDESYRIMVQAVQSKKVADRWIIVEMGKPFLSEAPWAERRGTENDDDGESTRRTISLDSDLEEIIEQLKAKYPIGKCQAHPNQHCFSTPSGKDHWVLDCPKLVTWAGSIKNGHATDECAPILAPAFKLHKAKPVPETELASSTAVTTNPSLIPNLTLPPAPNLAASPPVPLHCHHPPFAYPGHHPSWHNLPSQPSFASCAHTCNGYHPQPSYHNFQPQPVHHGCYPHPPVTSTYPQPPMGPLPPLIGPFGQNQTVIDDFCATYGLDDAARDFLKRLMSGAPPGV</sequence>
<evidence type="ECO:0000313" key="3">
    <source>
        <dbReference type="Proteomes" id="UP000736335"/>
    </source>
</evidence>
<keyword evidence="3" id="KW-1185">Reference proteome</keyword>
<gene>
    <name evidence="2" type="ORF">BJ322DRAFT_1022097</name>
</gene>
<evidence type="ECO:0000313" key="2">
    <source>
        <dbReference type="EMBL" id="KAF9783433.1"/>
    </source>
</evidence>
<dbReference type="Proteomes" id="UP000736335">
    <property type="component" value="Unassembled WGS sequence"/>
</dbReference>
<proteinExistence type="predicted"/>
<evidence type="ECO:0000256" key="1">
    <source>
        <dbReference type="SAM" id="MobiDB-lite"/>
    </source>
</evidence>
<protein>
    <submittedName>
        <fullName evidence="2">Uncharacterized protein</fullName>
    </submittedName>
</protein>